<dbReference type="AlphaFoldDB" id="A0AAV7D380"/>
<sequence length="83" mass="8912">MACLRLNEGLVTSLLVHVSGFFIGTKGITFPLTELWSFFKSSSDELLSYHLCKVSSALYSGFLGNSLGTNCICAGLCNVSLDL</sequence>
<evidence type="ECO:0008006" key="3">
    <source>
        <dbReference type="Google" id="ProtNLM"/>
    </source>
</evidence>
<evidence type="ECO:0000313" key="1">
    <source>
        <dbReference type="EMBL" id="KAG8591849.1"/>
    </source>
</evidence>
<keyword evidence="2" id="KW-1185">Reference proteome</keyword>
<evidence type="ECO:0000313" key="2">
    <source>
        <dbReference type="Proteomes" id="UP000824782"/>
    </source>
</evidence>
<gene>
    <name evidence="1" type="ORF">GDO81_000331</name>
</gene>
<accession>A0AAV7D380</accession>
<dbReference type="EMBL" id="WNYA01000001">
    <property type="protein sequence ID" value="KAG8591849.1"/>
    <property type="molecule type" value="Genomic_DNA"/>
</dbReference>
<name>A0AAV7D380_ENGPU</name>
<reference evidence="1" key="1">
    <citation type="thesis" date="2020" institute="ProQuest LLC" country="789 East Eisenhower Parkway, Ann Arbor, MI, USA">
        <title>Comparative Genomics and Chromosome Evolution.</title>
        <authorList>
            <person name="Mudd A.B."/>
        </authorList>
    </citation>
    <scope>NUCLEOTIDE SEQUENCE</scope>
    <source>
        <strain evidence="1">237g6f4</strain>
        <tissue evidence="1">Blood</tissue>
    </source>
</reference>
<organism evidence="1 2">
    <name type="scientific">Engystomops pustulosus</name>
    <name type="common">Tungara frog</name>
    <name type="synonym">Physalaemus pustulosus</name>
    <dbReference type="NCBI Taxonomy" id="76066"/>
    <lineage>
        <taxon>Eukaryota</taxon>
        <taxon>Metazoa</taxon>
        <taxon>Chordata</taxon>
        <taxon>Craniata</taxon>
        <taxon>Vertebrata</taxon>
        <taxon>Euteleostomi</taxon>
        <taxon>Amphibia</taxon>
        <taxon>Batrachia</taxon>
        <taxon>Anura</taxon>
        <taxon>Neobatrachia</taxon>
        <taxon>Hyloidea</taxon>
        <taxon>Leptodactylidae</taxon>
        <taxon>Leiuperinae</taxon>
        <taxon>Engystomops</taxon>
    </lineage>
</organism>
<proteinExistence type="predicted"/>
<comment type="caution">
    <text evidence="1">The sequence shown here is derived from an EMBL/GenBank/DDBJ whole genome shotgun (WGS) entry which is preliminary data.</text>
</comment>
<protein>
    <recommendedName>
        <fullName evidence="3">Secreted protein</fullName>
    </recommendedName>
</protein>
<dbReference type="Proteomes" id="UP000824782">
    <property type="component" value="Unassembled WGS sequence"/>
</dbReference>